<dbReference type="OrthoDB" id="71307at2759"/>
<accession>A0A2G8S7K5</accession>
<dbReference type="Pfam" id="PF01833">
    <property type="entry name" value="TIG"/>
    <property type="match status" value="1"/>
</dbReference>
<dbReference type="GO" id="GO:0006357">
    <property type="term" value="P:regulation of transcription by RNA polymerase II"/>
    <property type="evidence" value="ECO:0007669"/>
    <property type="project" value="TreeGrafter"/>
</dbReference>
<feature type="domain" description="IPT/TIG" evidence="5">
    <location>
        <begin position="578"/>
        <end position="665"/>
    </location>
</feature>
<dbReference type="SUPFAM" id="SSF81296">
    <property type="entry name" value="E set domains"/>
    <property type="match status" value="1"/>
</dbReference>
<evidence type="ECO:0000256" key="1">
    <source>
        <dbReference type="ARBA" id="ARBA00023043"/>
    </source>
</evidence>
<feature type="compositionally biased region" description="Low complexity" evidence="3">
    <location>
        <begin position="447"/>
        <end position="463"/>
    </location>
</feature>
<evidence type="ECO:0000256" key="2">
    <source>
        <dbReference type="PROSITE-ProRule" id="PRU00023"/>
    </source>
</evidence>
<dbReference type="CDD" id="cd00102">
    <property type="entry name" value="IPT"/>
    <property type="match status" value="1"/>
</dbReference>
<dbReference type="InterPro" id="IPR002909">
    <property type="entry name" value="IPT_dom"/>
</dbReference>
<dbReference type="Gene3D" id="1.25.40.20">
    <property type="entry name" value="Ankyrin repeat-containing domain"/>
    <property type="match status" value="1"/>
</dbReference>
<dbReference type="InterPro" id="IPR057962">
    <property type="entry name" value="SPT23_MGA2_DBD"/>
</dbReference>
<feature type="compositionally biased region" description="Acidic residues" evidence="3">
    <location>
        <begin position="864"/>
        <end position="879"/>
    </location>
</feature>
<dbReference type="GO" id="GO:0003690">
    <property type="term" value="F:double-stranded DNA binding"/>
    <property type="evidence" value="ECO:0007669"/>
    <property type="project" value="TreeGrafter"/>
</dbReference>
<dbReference type="GO" id="GO:0005634">
    <property type="term" value="C:nucleus"/>
    <property type="evidence" value="ECO:0007669"/>
    <property type="project" value="TreeGrafter"/>
</dbReference>
<dbReference type="AlphaFoldDB" id="A0A2G8S7K5"/>
<dbReference type="InterPro" id="IPR002110">
    <property type="entry name" value="Ankyrin_rpt"/>
</dbReference>
<dbReference type="InterPro" id="IPR036770">
    <property type="entry name" value="Ankyrin_rpt-contain_sf"/>
</dbReference>
<feature type="region of interest" description="Disordered" evidence="3">
    <location>
        <begin position="1"/>
        <end position="29"/>
    </location>
</feature>
<keyword evidence="4" id="KW-1133">Transmembrane helix</keyword>
<dbReference type="Gene3D" id="2.60.40.10">
    <property type="entry name" value="Immunoglobulins"/>
    <property type="match status" value="1"/>
</dbReference>
<proteinExistence type="predicted"/>
<dbReference type="Pfam" id="PF12796">
    <property type="entry name" value="Ank_2"/>
    <property type="match status" value="1"/>
</dbReference>
<feature type="compositionally biased region" description="Low complexity" evidence="3">
    <location>
        <begin position="1"/>
        <end position="23"/>
    </location>
</feature>
<feature type="repeat" description="ANK" evidence="2">
    <location>
        <begin position="801"/>
        <end position="833"/>
    </location>
</feature>
<keyword evidence="4" id="KW-0812">Transmembrane</keyword>
<protein>
    <submittedName>
        <fullName evidence="6">Transporter</fullName>
    </submittedName>
</protein>
<dbReference type="InterPro" id="IPR013783">
    <property type="entry name" value="Ig-like_fold"/>
</dbReference>
<dbReference type="SMART" id="SM00429">
    <property type="entry name" value="IPT"/>
    <property type="match status" value="1"/>
</dbReference>
<organism evidence="6 7">
    <name type="scientific">Ganoderma sinense ZZ0214-1</name>
    <dbReference type="NCBI Taxonomy" id="1077348"/>
    <lineage>
        <taxon>Eukaryota</taxon>
        <taxon>Fungi</taxon>
        <taxon>Dikarya</taxon>
        <taxon>Basidiomycota</taxon>
        <taxon>Agaricomycotina</taxon>
        <taxon>Agaricomycetes</taxon>
        <taxon>Polyporales</taxon>
        <taxon>Polyporaceae</taxon>
        <taxon>Ganoderma</taxon>
    </lineage>
</organism>
<dbReference type="Proteomes" id="UP000230002">
    <property type="component" value="Unassembled WGS sequence"/>
</dbReference>
<feature type="region of interest" description="Disordered" evidence="3">
    <location>
        <begin position="1051"/>
        <end position="1117"/>
    </location>
</feature>
<dbReference type="GO" id="GO:0003712">
    <property type="term" value="F:transcription coregulator activity"/>
    <property type="evidence" value="ECO:0007669"/>
    <property type="project" value="TreeGrafter"/>
</dbReference>
<feature type="compositionally biased region" description="Polar residues" evidence="3">
    <location>
        <begin position="408"/>
        <end position="437"/>
    </location>
</feature>
<gene>
    <name evidence="6" type="ORF">GSI_08164</name>
</gene>
<dbReference type="STRING" id="1077348.A0A2G8S7K5"/>
<feature type="compositionally biased region" description="Basic residues" evidence="3">
    <location>
        <begin position="377"/>
        <end position="394"/>
    </location>
</feature>
<evidence type="ECO:0000256" key="4">
    <source>
        <dbReference type="SAM" id="Phobius"/>
    </source>
</evidence>
<evidence type="ECO:0000259" key="5">
    <source>
        <dbReference type="SMART" id="SM00429"/>
    </source>
</evidence>
<comment type="caution">
    <text evidence="6">The sequence shown here is derived from an EMBL/GenBank/DDBJ whole genome shotgun (WGS) entry which is preliminary data.</text>
</comment>
<feature type="compositionally biased region" description="Basic and acidic residues" evidence="3">
    <location>
        <begin position="917"/>
        <end position="929"/>
    </location>
</feature>
<dbReference type="SMART" id="SM00248">
    <property type="entry name" value="ANK"/>
    <property type="match status" value="2"/>
</dbReference>
<feature type="region of interest" description="Disordered" evidence="3">
    <location>
        <begin position="252"/>
        <end position="274"/>
    </location>
</feature>
<evidence type="ECO:0000313" key="6">
    <source>
        <dbReference type="EMBL" id="PIL29725.1"/>
    </source>
</evidence>
<feature type="compositionally biased region" description="Basic residues" evidence="3">
    <location>
        <begin position="886"/>
        <end position="900"/>
    </location>
</feature>
<evidence type="ECO:0000256" key="3">
    <source>
        <dbReference type="SAM" id="MobiDB-lite"/>
    </source>
</evidence>
<dbReference type="InterPro" id="IPR014756">
    <property type="entry name" value="Ig_E-set"/>
</dbReference>
<keyword evidence="1 2" id="KW-0040">ANK repeat</keyword>
<dbReference type="PROSITE" id="PS50297">
    <property type="entry name" value="ANK_REP_REGION"/>
    <property type="match status" value="2"/>
</dbReference>
<dbReference type="PANTHER" id="PTHR23335">
    <property type="entry name" value="CALMODULIN-BINDING TRANSCRIPTION ACTIVATOR CAMTA"/>
    <property type="match status" value="1"/>
</dbReference>
<dbReference type="PROSITE" id="PS50088">
    <property type="entry name" value="ANK_REPEAT"/>
    <property type="match status" value="2"/>
</dbReference>
<dbReference type="SUPFAM" id="SSF48403">
    <property type="entry name" value="Ankyrin repeat"/>
    <property type="match status" value="1"/>
</dbReference>
<name>A0A2G8S7K5_9APHY</name>
<reference evidence="6 7" key="1">
    <citation type="journal article" date="2015" name="Sci. Rep.">
        <title>Chromosome-level genome map provides insights into diverse defense mechanisms in the medicinal fungus Ganoderma sinense.</title>
        <authorList>
            <person name="Zhu Y."/>
            <person name="Xu J."/>
            <person name="Sun C."/>
            <person name="Zhou S."/>
            <person name="Xu H."/>
            <person name="Nelson D.R."/>
            <person name="Qian J."/>
            <person name="Song J."/>
            <person name="Luo H."/>
            <person name="Xiang L."/>
            <person name="Li Y."/>
            <person name="Xu Z."/>
            <person name="Ji A."/>
            <person name="Wang L."/>
            <person name="Lu S."/>
            <person name="Hayward A."/>
            <person name="Sun W."/>
            <person name="Li X."/>
            <person name="Schwartz D.C."/>
            <person name="Wang Y."/>
            <person name="Chen S."/>
        </authorList>
    </citation>
    <scope>NUCLEOTIDE SEQUENCE [LARGE SCALE GENOMIC DNA]</scope>
    <source>
        <strain evidence="6 7">ZZ0214-1</strain>
    </source>
</reference>
<keyword evidence="4" id="KW-0472">Membrane</keyword>
<sequence>MSSSSTTACSRSPSPSPTTPEASDILDPIMSQEDLSAWCKSLPNAEFLVNGQLPFGDHPRKVEDRPTLNLEDLLQEHVYEDATPAALDLPADPMFCPVTSPASPNTSITITKPIPPPAQIRKDPPALQRVVFPEKESCASLPIMFPGLPEGGTKSRVETQIRLTVDLAHASSSSGEPFRYDKVGSWKWLRLPKGTTTKKRTRKEGKVDAPTEESLYLTAEITCATPPHTRVTVCSSCQTREAKRVARKIASRIRPARSDSDSQEEPLVIPGKGKHEDTSNILQFNCPEVLDFSSGSVILPVRITCYCRHHREKVGFNLHLTMLDHTGRVIGTGTTRPIMITDDHKSTGINAQKPTSEFGARLDWTVAGTDSQDGAPKRKKATNPSDRKKRPRRPKPYDTDTRVLKLYRQSSSGSLHSPSEMTSAFATRASSPLQHTAHSPPLHVVTSAASSPPSSFSFNEHPQSSVSVTSDVFDSAASTAVASPHLSAFESNPSIADFINSNFNVDVTMPDCHELEPSVPSFPDPSHSPFTHHPPPSIPAPTPAVEPMNLAVPVPAPAISMPYMLFKHDPPPPISLPLPRIHRLIPAAGPTFGGIEITVLGANFHPSVQLNCVFGSTPSTSTQRWSDNTLVCVLPPSVTPGQVHVWFEGLPKEEDGTPPCLFTYTDETDRALMELALQVVGLKMTGKIEDARHIALRIVGNTGGPEPEPHAGMSAGGAMQLSSHLLLGRAGDNGDFEKVLLDFLALLNLPTGRAAIPNETSISKQTSSGQTLLHLATLAKFPSLVKFLISQGIDIDARDNNGCTALFLAALTGSTECARALVDAGAALDVVNAAGKTPAEVGPTGFFDFVASESEPSSEGCDRDSDEAAWGDAEEESDNEVERQTTLRRRRGRRLSRTLKPRGSASATAVEVSSSPESDHKPPSAAAEKKAIEAGLAAADDKQAATFVEVLYRTLAQLQNPQGMIPNMPNIPYLHMPNLPGMPNWGALPQIPAVFPVLVPIPYLWGDRRARGGADDKDGPEPGPEPRFGFANAVDFKSFWEKRMQQMMARVDDGHDNPPPAYTPRGTDAATFDPDAKAPILEPEAQSSAVAPQPHPDAEAETRPVVPTPAPAPRPVGYDEAAVPEEEVELYSYRPARKAPRWAQKKHDRMLVLFWIPILIISFAWAFVHALKIALHATKALVMIKVGLQA</sequence>
<feature type="compositionally biased region" description="Low complexity" evidence="3">
    <location>
        <begin position="901"/>
        <end position="916"/>
    </location>
</feature>
<feature type="repeat" description="ANK" evidence="2">
    <location>
        <begin position="768"/>
        <end position="800"/>
    </location>
</feature>
<dbReference type="PANTHER" id="PTHR23335:SF1">
    <property type="entry name" value="CALMODULIN-BINDING TRANSCRIPTION ACTIVATOR, ISOFORM F"/>
    <property type="match status" value="1"/>
</dbReference>
<feature type="transmembrane region" description="Helical" evidence="4">
    <location>
        <begin position="1152"/>
        <end position="1175"/>
    </location>
</feature>
<dbReference type="Pfam" id="PF25603">
    <property type="entry name" value="SPT23_MGA2_DBD"/>
    <property type="match status" value="1"/>
</dbReference>
<feature type="region of interest" description="Disordered" evidence="3">
    <location>
        <begin position="852"/>
        <end position="929"/>
    </location>
</feature>
<evidence type="ECO:0000313" key="7">
    <source>
        <dbReference type="Proteomes" id="UP000230002"/>
    </source>
</evidence>
<dbReference type="EMBL" id="AYKW01000019">
    <property type="protein sequence ID" value="PIL29725.1"/>
    <property type="molecule type" value="Genomic_DNA"/>
</dbReference>
<keyword evidence="7" id="KW-1185">Reference proteome</keyword>
<feature type="region of interest" description="Disordered" evidence="3">
    <location>
        <begin position="367"/>
        <end position="463"/>
    </location>
</feature>